<dbReference type="Proteomes" id="UP000271974">
    <property type="component" value="Unassembled WGS sequence"/>
</dbReference>
<comment type="caution">
    <text evidence="3">The sequence shown here is derived from an EMBL/GenBank/DDBJ whole genome shotgun (WGS) entry which is preliminary data.</text>
</comment>
<feature type="region of interest" description="Disordered" evidence="1">
    <location>
        <begin position="389"/>
        <end position="416"/>
    </location>
</feature>
<sequence>MQASFYSYGTATTGSNQNLDTVEDQGSWQQPDAGQNTSWQNQDGVYYTSVISGAPLSYFTDNTTGSTSTMGGVFSRGGKPNTFKSAKLASGNIDMSQTQSCTQYGNNATQFMTYNQFQESTTGNFNNVSSDPSYYVYSGDQYMTNSGNYSNTDPRSGDTTGGNAMVNKSLSVGSSSGMGNDSNGNASIGNNRDSMGMDNAGNGNLTSENFGIVDNRAYNGSSRNLDHQKGHHLGMARHSYNSDYETCSYNNDFYGNGYPSRGHFRGRGDRFQSHQRTSDSVSRGRFNGGTRGDWKSDSGFRNNFVANSYRRGGRGFNSDTHSREVSRSYVSGRGSERGDKSITITLSAAHYNQWCYLRKHFNRRDNELAEHLLDSHDKHCLGCKQKNETKKPTIKRKVSNETEETTATNESDEEELTEEEMQMKRLMGFAGFKSTKGSKPKDSTDTFSAVGCTKNSKEMELQETVSSSTLTVEERKAMASLGGFSVFSKSDAVNAGPVGFGAPAVNFTP</sequence>
<dbReference type="GO" id="GO:0008380">
    <property type="term" value="P:RNA splicing"/>
    <property type="evidence" value="ECO:0007669"/>
    <property type="project" value="InterPro"/>
</dbReference>
<feature type="region of interest" description="Disordered" evidence="1">
    <location>
        <begin position="146"/>
        <end position="202"/>
    </location>
</feature>
<keyword evidence="4" id="KW-1185">Reference proteome</keyword>
<dbReference type="Pfam" id="PF08648">
    <property type="entry name" value="SNRNP27"/>
    <property type="match status" value="1"/>
</dbReference>
<name>A0A433SJC7_ELYCH</name>
<feature type="region of interest" description="Disordered" evidence="1">
    <location>
        <begin position="15"/>
        <end position="39"/>
    </location>
</feature>
<feature type="domain" description="U4/U6.U5 small nuclear ribonucleoprotein 27kDa protein" evidence="2">
    <location>
        <begin position="418"/>
        <end position="450"/>
    </location>
</feature>
<evidence type="ECO:0000313" key="3">
    <source>
        <dbReference type="EMBL" id="RUS69139.1"/>
    </source>
</evidence>
<feature type="compositionally biased region" description="Polar residues" evidence="1">
    <location>
        <begin position="146"/>
        <end position="170"/>
    </location>
</feature>
<feature type="region of interest" description="Disordered" evidence="1">
    <location>
        <begin position="268"/>
        <end position="288"/>
    </location>
</feature>
<dbReference type="OrthoDB" id="10546231at2759"/>
<evidence type="ECO:0000259" key="2">
    <source>
        <dbReference type="Pfam" id="PF08648"/>
    </source>
</evidence>
<feature type="compositionally biased region" description="Low complexity" evidence="1">
    <location>
        <begin position="171"/>
        <end position="187"/>
    </location>
</feature>
<proteinExistence type="predicted"/>
<dbReference type="AlphaFoldDB" id="A0A433SJC7"/>
<reference evidence="3 4" key="1">
    <citation type="submission" date="2019-01" db="EMBL/GenBank/DDBJ databases">
        <title>A draft genome assembly of the solar-powered sea slug Elysia chlorotica.</title>
        <authorList>
            <person name="Cai H."/>
            <person name="Li Q."/>
            <person name="Fang X."/>
            <person name="Li J."/>
            <person name="Curtis N.E."/>
            <person name="Altenburger A."/>
            <person name="Shibata T."/>
            <person name="Feng M."/>
            <person name="Maeda T."/>
            <person name="Schwartz J.A."/>
            <person name="Shigenobu S."/>
            <person name="Lundholm N."/>
            <person name="Nishiyama T."/>
            <person name="Yang H."/>
            <person name="Hasebe M."/>
            <person name="Li S."/>
            <person name="Pierce S.K."/>
            <person name="Wang J."/>
        </authorList>
    </citation>
    <scope>NUCLEOTIDE SEQUENCE [LARGE SCALE GENOMIC DNA]</scope>
    <source>
        <strain evidence="3">EC2010</strain>
        <tissue evidence="3">Whole organism of an adult</tissue>
    </source>
</reference>
<evidence type="ECO:0000313" key="4">
    <source>
        <dbReference type="Proteomes" id="UP000271974"/>
    </source>
</evidence>
<dbReference type="EMBL" id="RQTK01001815">
    <property type="protein sequence ID" value="RUS69139.1"/>
    <property type="molecule type" value="Genomic_DNA"/>
</dbReference>
<gene>
    <name evidence="3" type="ORF">EGW08_023100</name>
</gene>
<dbReference type="InterPro" id="IPR013957">
    <property type="entry name" value="SNRNP27"/>
</dbReference>
<evidence type="ECO:0000256" key="1">
    <source>
        <dbReference type="SAM" id="MobiDB-lite"/>
    </source>
</evidence>
<organism evidence="3 4">
    <name type="scientific">Elysia chlorotica</name>
    <name type="common">Eastern emerald elysia</name>
    <name type="synonym">Sea slug</name>
    <dbReference type="NCBI Taxonomy" id="188477"/>
    <lineage>
        <taxon>Eukaryota</taxon>
        <taxon>Metazoa</taxon>
        <taxon>Spiralia</taxon>
        <taxon>Lophotrochozoa</taxon>
        <taxon>Mollusca</taxon>
        <taxon>Gastropoda</taxon>
        <taxon>Heterobranchia</taxon>
        <taxon>Euthyneura</taxon>
        <taxon>Panpulmonata</taxon>
        <taxon>Sacoglossa</taxon>
        <taxon>Placobranchoidea</taxon>
        <taxon>Plakobranchidae</taxon>
        <taxon>Elysia</taxon>
    </lineage>
</organism>
<protein>
    <recommendedName>
        <fullName evidence="2">U4/U6.U5 small nuclear ribonucleoprotein 27kDa protein domain-containing protein</fullName>
    </recommendedName>
</protein>
<accession>A0A433SJC7</accession>